<keyword evidence="2 3" id="KW-0040">ANK repeat</keyword>
<proteinExistence type="predicted"/>
<feature type="repeat" description="ANK" evidence="3">
    <location>
        <begin position="84"/>
        <end position="113"/>
    </location>
</feature>
<dbReference type="PROSITE" id="PS50088">
    <property type="entry name" value="ANK_REPEAT"/>
    <property type="match status" value="2"/>
</dbReference>
<dbReference type="PROSITE" id="PS50297">
    <property type="entry name" value="ANK_REP_REGION"/>
    <property type="match status" value="1"/>
</dbReference>
<evidence type="ECO:0000313" key="6">
    <source>
        <dbReference type="Proteomes" id="UP001152797"/>
    </source>
</evidence>
<dbReference type="EMBL" id="CAMXCT010001766">
    <property type="protein sequence ID" value="CAI3992838.1"/>
    <property type="molecule type" value="Genomic_DNA"/>
</dbReference>
<dbReference type="InterPro" id="IPR036770">
    <property type="entry name" value="Ankyrin_rpt-contain_sf"/>
</dbReference>
<feature type="repeat" description="ANK" evidence="3">
    <location>
        <begin position="617"/>
        <end position="649"/>
    </location>
</feature>
<dbReference type="SMART" id="SM00248">
    <property type="entry name" value="ANK"/>
    <property type="match status" value="11"/>
</dbReference>
<accession>A0A9P1FY25</accession>
<name>A0A9P1FY25_9DINO</name>
<reference evidence="4" key="1">
    <citation type="submission" date="2022-10" db="EMBL/GenBank/DDBJ databases">
        <authorList>
            <person name="Chen Y."/>
            <person name="Dougan E. K."/>
            <person name="Chan C."/>
            <person name="Rhodes N."/>
            <person name="Thang M."/>
        </authorList>
    </citation>
    <scope>NUCLEOTIDE SEQUENCE</scope>
</reference>
<keyword evidence="1" id="KW-0677">Repeat</keyword>
<dbReference type="PANTHER" id="PTHR24198">
    <property type="entry name" value="ANKYRIN REPEAT AND PROTEIN KINASE DOMAIN-CONTAINING PROTEIN"/>
    <property type="match status" value="1"/>
</dbReference>
<dbReference type="AlphaFoldDB" id="A0A9P1FY25"/>
<evidence type="ECO:0000313" key="5">
    <source>
        <dbReference type="EMBL" id="CAL1146213.1"/>
    </source>
</evidence>
<protein>
    <submittedName>
        <fullName evidence="4">Uncharacterized protein</fullName>
    </submittedName>
</protein>
<comment type="caution">
    <text evidence="4">The sequence shown here is derived from an EMBL/GenBank/DDBJ whole genome shotgun (WGS) entry which is preliminary data.</text>
</comment>
<reference evidence="5" key="2">
    <citation type="submission" date="2024-04" db="EMBL/GenBank/DDBJ databases">
        <authorList>
            <person name="Chen Y."/>
            <person name="Shah S."/>
            <person name="Dougan E. K."/>
            <person name="Thang M."/>
            <person name="Chan C."/>
        </authorList>
    </citation>
    <scope>NUCLEOTIDE SEQUENCE [LARGE SCALE GENOMIC DNA]</scope>
</reference>
<dbReference type="SUPFAM" id="SSF48403">
    <property type="entry name" value="Ankyrin repeat"/>
    <property type="match status" value="2"/>
</dbReference>
<keyword evidence="6" id="KW-1185">Reference proteome</keyword>
<evidence type="ECO:0000313" key="4">
    <source>
        <dbReference type="EMBL" id="CAI3992838.1"/>
    </source>
</evidence>
<dbReference type="GO" id="GO:0005737">
    <property type="term" value="C:cytoplasm"/>
    <property type="evidence" value="ECO:0007669"/>
    <property type="project" value="TreeGrafter"/>
</dbReference>
<dbReference type="PANTHER" id="PTHR24198:SF165">
    <property type="entry name" value="ANKYRIN REPEAT-CONTAINING PROTEIN-RELATED"/>
    <property type="match status" value="1"/>
</dbReference>
<dbReference type="EMBL" id="CAMXCT030001766">
    <property type="protein sequence ID" value="CAL4780150.1"/>
    <property type="molecule type" value="Genomic_DNA"/>
</dbReference>
<evidence type="ECO:0000256" key="1">
    <source>
        <dbReference type="ARBA" id="ARBA00022737"/>
    </source>
</evidence>
<dbReference type="InterPro" id="IPR002110">
    <property type="entry name" value="Ankyrin_rpt"/>
</dbReference>
<evidence type="ECO:0000256" key="2">
    <source>
        <dbReference type="ARBA" id="ARBA00023043"/>
    </source>
</evidence>
<dbReference type="Proteomes" id="UP001152797">
    <property type="component" value="Unassembled WGS sequence"/>
</dbReference>
<evidence type="ECO:0000256" key="3">
    <source>
        <dbReference type="PROSITE-ProRule" id="PRU00023"/>
    </source>
</evidence>
<gene>
    <name evidence="4" type="ORF">C1SCF055_LOCUS19634</name>
</gene>
<dbReference type="Pfam" id="PF00023">
    <property type="entry name" value="Ank"/>
    <property type="match status" value="1"/>
</dbReference>
<organism evidence="4">
    <name type="scientific">Cladocopium goreaui</name>
    <dbReference type="NCBI Taxonomy" id="2562237"/>
    <lineage>
        <taxon>Eukaryota</taxon>
        <taxon>Sar</taxon>
        <taxon>Alveolata</taxon>
        <taxon>Dinophyceae</taxon>
        <taxon>Suessiales</taxon>
        <taxon>Symbiodiniaceae</taxon>
        <taxon>Cladocopium</taxon>
    </lineage>
</organism>
<sequence>MAADQWKAAFLAVCLRSDFQPLTELLAKDDRSIGINEASIDWEGVFLTPLFVASLLRLEDQLPQLVAAGADPNAQCFYEGLLCSPLHAAALHCDTAVLTALIEAKADINAKAEASAVEGEEDLAHGLSDCHALHVLIIRDVFCEEAYRLLMRSGLRLSAPCRSKDGEEISGLLLPRLLSNTRATEERLDKLLGDEVQLIIRSPGLAYALNDFLEVISHLRREYNVTYRCASDIDFKLLDEAPSANAGLDEEPSTALLFAAQVGSSEAVRLLLYAGAQAAQTVRWSVPMGHGRMVLPAQAVHLACLRGDVVMVEQLLFFGISPEICCVGKVYSADDFRAEKELEVWSDLTLMHLAVLSHAYDLVATLVQMDCHLETSAKRQVGGSTLQVTPLHMAVLLEDAKGCSSLMDHGAEVSETIREAAFARRSLREMFGGSSPISLEDWVTAILQGQEALQELLEQRTNLDKAFEWPRDMESSRALLEGKTLSSPELTERLQTLSTGRTYFEGLRPVHLALLFDQPWALQRLVAAGAAFDKVEGVVPVREILVDPPGDPLLHGMDLDVVMLCVRAGTLEMLQFLYEQQLLPDVNSKLPLVPDITPPFWPWKVEGLGEELLWAWRGLTPLTLALLHGRGDVALLLVRLGADLLSQLDHIAIEAPKHYSVTDNCFRGLTALHLCALLDLNAIAHALLLSECSGDVPFVFPNETRPPQFKELLGAVCQQLWATMESDGNPEKEPWLWRDLTPLHLSLVAKNYVTADVLIEASTPDTLDILCSRKDVENDSEISYSALLLAFEHRRKDLHRKIAKRSC</sequence>
<dbReference type="EMBL" id="CAMXCT020001766">
    <property type="protein sequence ID" value="CAL1146213.1"/>
    <property type="molecule type" value="Genomic_DNA"/>
</dbReference>
<dbReference type="Gene3D" id="1.25.40.20">
    <property type="entry name" value="Ankyrin repeat-containing domain"/>
    <property type="match status" value="3"/>
</dbReference>
<dbReference type="OrthoDB" id="435338at2759"/>